<dbReference type="Gene3D" id="2.60.120.10">
    <property type="entry name" value="Jelly Rolls"/>
    <property type="match status" value="1"/>
</dbReference>
<evidence type="ECO:0000259" key="2">
    <source>
        <dbReference type="Pfam" id="PF07883"/>
    </source>
</evidence>
<evidence type="ECO:0000256" key="1">
    <source>
        <dbReference type="ARBA" id="ARBA00022723"/>
    </source>
</evidence>
<dbReference type="CDD" id="cd06122">
    <property type="entry name" value="cupin_TTHA0104"/>
    <property type="match status" value="1"/>
</dbReference>
<dbReference type="AlphaFoldDB" id="A0A0S7BBP7"/>
<dbReference type="InterPro" id="IPR014710">
    <property type="entry name" value="RmlC-like_jellyroll"/>
</dbReference>
<dbReference type="PANTHER" id="PTHR35848:SF6">
    <property type="entry name" value="CUPIN TYPE-2 DOMAIN-CONTAINING PROTEIN"/>
    <property type="match status" value="1"/>
</dbReference>
<dbReference type="SUPFAM" id="SSF51182">
    <property type="entry name" value="RmlC-like cupins"/>
    <property type="match status" value="1"/>
</dbReference>
<name>A0A0S7BBP7_9CHLR</name>
<keyword evidence="4" id="KW-1185">Reference proteome</keyword>
<dbReference type="RefSeq" id="WP_075074288.1">
    <property type="nucleotide sequence ID" value="NZ_DF967972.1"/>
</dbReference>
<evidence type="ECO:0000313" key="4">
    <source>
        <dbReference type="Proteomes" id="UP000055060"/>
    </source>
</evidence>
<dbReference type="PANTHER" id="PTHR35848">
    <property type="entry name" value="OXALATE-BINDING PROTEIN"/>
    <property type="match status" value="1"/>
</dbReference>
<feature type="domain" description="Cupin type-2" evidence="2">
    <location>
        <begin position="40"/>
        <end position="104"/>
    </location>
</feature>
<keyword evidence="1" id="KW-0479">Metal-binding</keyword>
<accession>A0A0S7BBP7</accession>
<dbReference type="InterPro" id="IPR011051">
    <property type="entry name" value="RmlC_Cupin_sf"/>
</dbReference>
<organism evidence="3">
    <name type="scientific">Longilinea arvoryzae</name>
    <dbReference type="NCBI Taxonomy" id="360412"/>
    <lineage>
        <taxon>Bacteria</taxon>
        <taxon>Bacillati</taxon>
        <taxon>Chloroflexota</taxon>
        <taxon>Anaerolineae</taxon>
        <taxon>Anaerolineales</taxon>
        <taxon>Anaerolineaceae</taxon>
        <taxon>Longilinea</taxon>
    </lineage>
</organism>
<evidence type="ECO:0000313" key="3">
    <source>
        <dbReference type="EMBL" id="GAP15086.1"/>
    </source>
</evidence>
<dbReference type="OrthoDB" id="9791637at2"/>
<gene>
    <name evidence="3" type="ORF">LARV_02866</name>
</gene>
<dbReference type="Proteomes" id="UP000055060">
    <property type="component" value="Unassembled WGS sequence"/>
</dbReference>
<dbReference type="STRING" id="360412.LARV_02866"/>
<reference evidence="3" key="1">
    <citation type="submission" date="2015-07" db="EMBL/GenBank/DDBJ databases">
        <title>Draft Genome Sequences of Anaerolinea thermolimosa IMO-1, Bellilinea caldifistulae GOMI-1, Leptolinea tardivitalis YMTK-2, Levilinea saccharolytica KIBI-1,Longilinea arvoryzae KOME-1, Previously Described as Members of the Anaerolineaceae (Chloroflexi).</title>
        <authorList>
            <person name="Sekiguchi Y."/>
            <person name="Ohashi A."/>
            <person name="Matsuura N."/>
            <person name="Tourlousse M.D."/>
        </authorList>
    </citation>
    <scope>NUCLEOTIDE SEQUENCE [LARGE SCALE GENOMIC DNA]</scope>
    <source>
        <strain evidence="3">KOME-1</strain>
    </source>
</reference>
<protein>
    <submittedName>
        <fullName evidence="3">Protein containg Cupin domain</fullName>
    </submittedName>
</protein>
<dbReference type="GO" id="GO:0046872">
    <property type="term" value="F:metal ion binding"/>
    <property type="evidence" value="ECO:0007669"/>
    <property type="project" value="UniProtKB-KW"/>
</dbReference>
<dbReference type="Pfam" id="PF07883">
    <property type="entry name" value="Cupin_2"/>
    <property type="match status" value="1"/>
</dbReference>
<dbReference type="EMBL" id="DF967972">
    <property type="protein sequence ID" value="GAP15086.1"/>
    <property type="molecule type" value="Genomic_DNA"/>
</dbReference>
<proteinExistence type="predicted"/>
<sequence length="113" mass="12314">MDTKEPGYFIDYHAFIGSDENKVFKATLAQSENILLGVHCFTTGQSQPIHIHVGEDKFYFVLEGSGYFQVGDEFHNAGPGMLVWAPSSLPHSVTNNNAEPLIVLIGIAPSPGH</sequence>
<dbReference type="InterPro" id="IPR051610">
    <property type="entry name" value="GPI/OXD"/>
</dbReference>
<dbReference type="InterPro" id="IPR013096">
    <property type="entry name" value="Cupin_2"/>
</dbReference>